<evidence type="ECO:0000256" key="3">
    <source>
        <dbReference type="SAM" id="MobiDB-lite"/>
    </source>
</evidence>
<dbReference type="GO" id="GO:0016787">
    <property type="term" value="F:hydrolase activity"/>
    <property type="evidence" value="ECO:0007669"/>
    <property type="project" value="UniProtKB-KW"/>
</dbReference>
<dbReference type="SUPFAM" id="SSF53474">
    <property type="entry name" value="alpha/beta-Hydrolases"/>
    <property type="match status" value="1"/>
</dbReference>
<feature type="domain" description="AB hydrolase-1" evidence="4">
    <location>
        <begin position="63"/>
        <end position="179"/>
    </location>
</feature>
<dbReference type="OrthoDB" id="408373at2759"/>
<dbReference type="InterPro" id="IPR000073">
    <property type="entry name" value="AB_hydrolase_1"/>
</dbReference>
<comment type="similarity">
    <text evidence="2">Belongs to the AB hydrolase superfamily. Epoxide hydrolase family.</text>
</comment>
<dbReference type="PANTHER" id="PTHR43329">
    <property type="entry name" value="EPOXIDE HYDROLASE"/>
    <property type="match status" value="1"/>
</dbReference>
<dbReference type="STRING" id="2082308.A0A2K1QYR7"/>
<feature type="region of interest" description="Disordered" evidence="3">
    <location>
        <begin position="1"/>
        <end position="26"/>
    </location>
</feature>
<gene>
    <name evidence="5" type="ORF">CAC42_5619</name>
</gene>
<accession>A0A2K1QYR7</accession>
<evidence type="ECO:0000313" key="6">
    <source>
        <dbReference type="Proteomes" id="UP000243797"/>
    </source>
</evidence>
<dbReference type="InterPro" id="IPR000639">
    <property type="entry name" value="Epox_hydrolase-like"/>
</dbReference>
<feature type="region of interest" description="Disordered" evidence="3">
    <location>
        <begin position="173"/>
        <end position="204"/>
    </location>
</feature>
<dbReference type="Pfam" id="PF00561">
    <property type="entry name" value="Abhydrolase_1"/>
    <property type="match status" value="1"/>
</dbReference>
<proteinExistence type="inferred from homology"/>
<evidence type="ECO:0000259" key="4">
    <source>
        <dbReference type="Pfam" id="PF00561"/>
    </source>
</evidence>
<reference evidence="5 6" key="1">
    <citation type="submission" date="2017-06" db="EMBL/GenBank/DDBJ databases">
        <title>Draft genome sequence of a variant of Elsinoe murrayae.</title>
        <authorList>
            <person name="Cheng Q."/>
        </authorList>
    </citation>
    <scope>NUCLEOTIDE SEQUENCE [LARGE SCALE GENOMIC DNA]</scope>
    <source>
        <strain evidence="5 6">CQ-2017a</strain>
    </source>
</reference>
<keyword evidence="1" id="KW-0378">Hydrolase</keyword>
<name>A0A2K1QYR7_9PEZI</name>
<dbReference type="InParanoid" id="A0A2K1QYR7"/>
<dbReference type="Proteomes" id="UP000243797">
    <property type="component" value="Unassembled WGS sequence"/>
</dbReference>
<evidence type="ECO:0000313" key="5">
    <source>
        <dbReference type="EMBL" id="PNS20169.1"/>
    </source>
</evidence>
<dbReference type="InterPro" id="IPR029058">
    <property type="entry name" value="AB_hydrolase_fold"/>
</dbReference>
<sequence>MQDSVINLPDPVPDQDDMPKDSTTLPPLPLPAGVKSSYVDCSSSCGLTFHILSGGKDDNVKKPLILLMHGFPELAFSWRNIIVKLAAKGYYVVAPDTRGYGRTVGHDARSYDKVDLREYTISNLVRDLVCLVYALGYTKVHCIIGHDFGGVSSAMAPLLRPDMFTSCIQMSHPHHAPPTPPFSVGEETRAPPSPSHHHPDAQQPSIQTALASLSPPRKHYKWYNSTAPAAHDWLHPPQGLRDFLRGYFHVKSADWPGNDPRPLEGWTADQLAKMPEYYILPLHSSMPEAVEAMMEADEQRGGANPGATRRWLSDGDLAVYVFEWQRTGFQSGLNWYRAQTSQSKEQRADMLLYAGRKIEVPCCFISGERDWGNYQQPGALEGYGNSCADFRGTRLIQGAGHWVQQEQPERTMEAVMEFLREVEEGKGEGKGEGRRK</sequence>
<keyword evidence="6" id="KW-1185">Reference proteome</keyword>
<protein>
    <recommendedName>
        <fullName evidence="4">AB hydrolase-1 domain-containing protein</fullName>
    </recommendedName>
</protein>
<evidence type="ECO:0000256" key="1">
    <source>
        <dbReference type="ARBA" id="ARBA00022801"/>
    </source>
</evidence>
<comment type="caution">
    <text evidence="5">The sequence shown here is derived from an EMBL/GenBank/DDBJ whole genome shotgun (WGS) entry which is preliminary data.</text>
</comment>
<organism evidence="5 6">
    <name type="scientific">Sphaceloma murrayae</name>
    <dbReference type="NCBI Taxonomy" id="2082308"/>
    <lineage>
        <taxon>Eukaryota</taxon>
        <taxon>Fungi</taxon>
        <taxon>Dikarya</taxon>
        <taxon>Ascomycota</taxon>
        <taxon>Pezizomycotina</taxon>
        <taxon>Dothideomycetes</taxon>
        <taxon>Dothideomycetidae</taxon>
        <taxon>Myriangiales</taxon>
        <taxon>Elsinoaceae</taxon>
        <taxon>Sphaceloma</taxon>
    </lineage>
</organism>
<dbReference type="PRINTS" id="PR00412">
    <property type="entry name" value="EPOXHYDRLASE"/>
</dbReference>
<evidence type="ECO:0000256" key="2">
    <source>
        <dbReference type="ARBA" id="ARBA00038334"/>
    </source>
</evidence>
<dbReference type="AlphaFoldDB" id="A0A2K1QYR7"/>
<dbReference type="Gene3D" id="3.40.50.1820">
    <property type="entry name" value="alpha/beta hydrolase"/>
    <property type="match status" value="1"/>
</dbReference>
<dbReference type="EMBL" id="NKHZ01000025">
    <property type="protein sequence ID" value="PNS20169.1"/>
    <property type="molecule type" value="Genomic_DNA"/>
</dbReference>